<dbReference type="PROSITE" id="PS00028">
    <property type="entry name" value="ZINC_FINGER_C2H2_1"/>
    <property type="match status" value="3"/>
</dbReference>
<gene>
    <name evidence="12" type="ORF">DIABBA_LOCUS11068</name>
</gene>
<keyword evidence="4 8" id="KW-0863">Zinc-finger</keyword>
<evidence type="ECO:0000256" key="6">
    <source>
        <dbReference type="ARBA" id="ARBA00023125"/>
    </source>
</evidence>
<evidence type="ECO:0000256" key="7">
    <source>
        <dbReference type="ARBA" id="ARBA00023242"/>
    </source>
</evidence>
<dbReference type="SUPFAM" id="SSF57716">
    <property type="entry name" value="Glucocorticoid receptor-like (DNA-binding domain)"/>
    <property type="match status" value="1"/>
</dbReference>
<reference evidence="12" key="1">
    <citation type="submission" date="2022-01" db="EMBL/GenBank/DDBJ databases">
        <authorList>
            <person name="King R."/>
        </authorList>
    </citation>
    <scope>NUCLEOTIDE SEQUENCE</scope>
</reference>
<evidence type="ECO:0000256" key="3">
    <source>
        <dbReference type="ARBA" id="ARBA00022737"/>
    </source>
</evidence>
<dbReference type="Proteomes" id="UP001153709">
    <property type="component" value="Chromosome 7"/>
</dbReference>
<evidence type="ECO:0000259" key="10">
    <source>
        <dbReference type="PROSITE" id="PS50157"/>
    </source>
</evidence>
<dbReference type="InterPro" id="IPR036236">
    <property type="entry name" value="Znf_C2H2_sf"/>
</dbReference>
<dbReference type="EMBL" id="OU898282">
    <property type="protein sequence ID" value="CAG9838140.1"/>
    <property type="molecule type" value="Genomic_DNA"/>
</dbReference>
<sequence>MELEDKIKYEQIDIYEDQLEKVDIADLFKNDSEENNDLKYVPNDVDYQAILTGSVKNHNLVTEETEKDLFKNDSEENKYFEDTHGNNHVQIKSSNTIYTEQPTDDLKYVTNDADYQAILTGSVKNHNLVTEETEKDKMASVTHKCVYAGCFERNDGRNNKISFFKFPLKDVERTKIWQKNCGNIDISDLKQRVICQHHFAAEHIYQSGQRKLLRKNAVPLKCTQLSTDLGFPPSVVQKGDIDSYIVQHSTGKSLQRQYKSTNSSRKEIVQNDQLIQNMTVHTDEKQIIAQNKKRKTNLSSEKSFTCNVCSMKFTLKSSLRKHLLRHAQENSFECDICHKRFSNNFQCLVHRRTHIKGKSFRCDICFKNFKGELTLNRHMKLHTGANFIKCHYRSKQFSQKESRTEETFLQHIPYNNGSRILTESDQSTQQEFLHDEDKTLQSIMSENSSNISTDNNKLTCSTLLNVEENTVKQTKFDNHLIEQPIQYAFTHGTLKDKPFQCRICYKQFLINTQSKTSFM</sequence>
<evidence type="ECO:0000256" key="4">
    <source>
        <dbReference type="ARBA" id="ARBA00022771"/>
    </source>
</evidence>
<dbReference type="GO" id="GO:0005634">
    <property type="term" value="C:nucleus"/>
    <property type="evidence" value="ECO:0007669"/>
    <property type="project" value="UniProtKB-SubCell"/>
</dbReference>
<evidence type="ECO:0000256" key="5">
    <source>
        <dbReference type="ARBA" id="ARBA00022833"/>
    </source>
</evidence>
<feature type="domain" description="THAP-type" evidence="11">
    <location>
        <begin position="138"/>
        <end position="222"/>
    </location>
</feature>
<comment type="subcellular location">
    <subcellularLocation>
        <location evidence="1">Nucleus</location>
    </subcellularLocation>
</comment>
<dbReference type="GO" id="GO:0000977">
    <property type="term" value="F:RNA polymerase II transcription regulatory region sequence-specific DNA binding"/>
    <property type="evidence" value="ECO:0007669"/>
    <property type="project" value="TreeGrafter"/>
</dbReference>
<accession>A0A9N9TBD3</accession>
<keyword evidence="5" id="KW-0862">Zinc</keyword>
<dbReference type="Pfam" id="PF00096">
    <property type="entry name" value="zf-C2H2"/>
    <property type="match status" value="2"/>
</dbReference>
<feature type="domain" description="C2H2-type" evidence="10">
    <location>
        <begin position="332"/>
        <end position="359"/>
    </location>
</feature>
<evidence type="ECO:0000313" key="13">
    <source>
        <dbReference type="Proteomes" id="UP001153709"/>
    </source>
</evidence>
<evidence type="ECO:0000259" key="11">
    <source>
        <dbReference type="PROSITE" id="PS50950"/>
    </source>
</evidence>
<dbReference type="SMART" id="SM00355">
    <property type="entry name" value="ZnF_C2H2"/>
    <property type="match status" value="3"/>
</dbReference>
<protein>
    <submittedName>
        <fullName evidence="12">Uncharacterized protein</fullName>
    </submittedName>
</protein>
<dbReference type="PROSITE" id="PS50157">
    <property type="entry name" value="ZINC_FINGER_C2H2_2"/>
    <property type="match status" value="3"/>
</dbReference>
<proteinExistence type="predicted"/>
<dbReference type="Gene3D" id="3.30.160.60">
    <property type="entry name" value="Classic Zinc Finger"/>
    <property type="match status" value="2"/>
</dbReference>
<dbReference type="InterPro" id="IPR013087">
    <property type="entry name" value="Znf_C2H2_type"/>
</dbReference>
<keyword evidence="6 9" id="KW-0238">DNA-binding</keyword>
<name>A0A9N9TBD3_DIABA</name>
<feature type="domain" description="C2H2-type" evidence="10">
    <location>
        <begin position="360"/>
        <end position="387"/>
    </location>
</feature>
<dbReference type="SMART" id="SM00980">
    <property type="entry name" value="THAP"/>
    <property type="match status" value="1"/>
</dbReference>
<evidence type="ECO:0000313" key="12">
    <source>
        <dbReference type="EMBL" id="CAG9838140.1"/>
    </source>
</evidence>
<keyword evidence="7" id="KW-0539">Nucleus</keyword>
<dbReference type="GO" id="GO:0000981">
    <property type="term" value="F:DNA-binding transcription factor activity, RNA polymerase II-specific"/>
    <property type="evidence" value="ECO:0007669"/>
    <property type="project" value="TreeGrafter"/>
</dbReference>
<keyword evidence="3" id="KW-0677">Repeat</keyword>
<dbReference type="SUPFAM" id="SSF57667">
    <property type="entry name" value="beta-beta-alpha zinc fingers"/>
    <property type="match status" value="2"/>
</dbReference>
<dbReference type="InterPro" id="IPR006612">
    <property type="entry name" value="THAP_Znf"/>
</dbReference>
<keyword evidence="2" id="KW-0479">Metal-binding</keyword>
<evidence type="ECO:0000256" key="2">
    <source>
        <dbReference type="ARBA" id="ARBA00022723"/>
    </source>
</evidence>
<dbReference type="AlphaFoldDB" id="A0A9N9TBD3"/>
<dbReference type="GO" id="GO:0008270">
    <property type="term" value="F:zinc ion binding"/>
    <property type="evidence" value="ECO:0007669"/>
    <property type="project" value="UniProtKB-KW"/>
</dbReference>
<evidence type="ECO:0000256" key="8">
    <source>
        <dbReference type="PROSITE-ProRule" id="PRU00042"/>
    </source>
</evidence>
<keyword evidence="13" id="KW-1185">Reference proteome</keyword>
<evidence type="ECO:0000256" key="1">
    <source>
        <dbReference type="ARBA" id="ARBA00004123"/>
    </source>
</evidence>
<feature type="domain" description="C2H2-type" evidence="10">
    <location>
        <begin position="304"/>
        <end position="331"/>
    </location>
</feature>
<dbReference type="PROSITE" id="PS50950">
    <property type="entry name" value="ZF_THAP"/>
    <property type="match status" value="1"/>
</dbReference>
<dbReference type="Pfam" id="PF05485">
    <property type="entry name" value="THAP"/>
    <property type="match status" value="1"/>
</dbReference>
<dbReference type="PANTHER" id="PTHR24381:SF393">
    <property type="entry name" value="CHROMATIN-LINKED ADAPTOR FOR MSL PROTEINS, ISOFORM B"/>
    <property type="match status" value="1"/>
</dbReference>
<dbReference type="SMART" id="SM00692">
    <property type="entry name" value="DM3"/>
    <property type="match status" value="1"/>
</dbReference>
<dbReference type="PANTHER" id="PTHR24381">
    <property type="entry name" value="ZINC FINGER PROTEIN"/>
    <property type="match status" value="1"/>
</dbReference>
<evidence type="ECO:0000256" key="9">
    <source>
        <dbReference type="PROSITE-ProRule" id="PRU00309"/>
    </source>
</evidence>
<organism evidence="12 13">
    <name type="scientific">Diabrotica balteata</name>
    <name type="common">Banded cucumber beetle</name>
    <dbReference type="NCBI Taxonomy" id="107213"/>
    <lineage>
        <taxon>Eukaryota</taxon>
        <taxon>Metazoa</taxon>
        <taxon>Ecdysozoa</taxon>
        <taxon>Arthropoda</taxon>
        <taxon>Hexapoda</taxon>
        <taxon>Insecta</taxon>
        <taxon>Pterygota</taxon>
        <taxon>Neoptera</taxon>
        <taxon>Endopterygota</taxon>
        <taxon>Coleoptera</taxon>
        <taxon>Polyphaga</taxon>
        <taxon>Cucujiformia</taxon>
        <taxon>Chrysomeloidea</taxon>
        <taxon>Chrysomelidae</taxon>
        <taxon>Galerucinae</taxon>
        <taxon>Diabroticina</taxon>
        <taxon>Diabroticites</taxon>
        <taxon>Diabrotica</taxon>
    </lineage>
</organism>